<feature type="active site" description="Nucleophile" evidence="4">
    <location>
        <position position="377"/>
    </location>
</feature>
<keyword evidence="2 6" id="KW-0378">Hydrolase</keyword>
<dbReference type="NCBIfam" id="NF007356">
    <property type="entry name" value="PRK09852.1"/>
    <property type="match status" value="1"/>
</dbReference>
<comment type="caution">
    <text evidence="7">The sequence shown here is derived from an EMBL/GenBank/DDBJ whole genome shotgun (WGS) entry which is preliminary data.</text>
</comment>
<dbReference type="InterPro" id="IPR017853">
    <property type="entry name" value="GH"/>
</dbReference>
<proteinExistence type="inferred from homology"/>
<keyword evidence="3 6" id="KW-0326">Glycosidase</keyword>
<dbReference type="Proteomes" id="UP000051451">
    <property type="component" value="Unassembled WGS sequence"/>
</dbReference>
<keyword evidence="8" id="KW-1185">Reference proteome</keyword>
<dbReference type="NCBIfam" id="NF007158">
    <property type="entry name" value="PRK09593.1"/>
    <property type="match status" value="1"/>
</dbReference>
<evidence type="ECO:0000256" key="6">
    <source>
        <dbReference type="RuleBase" id="RU004468"/>
    </source>
</evidence>
<gene>
    <name evidence="7" type="ORF">FC89_GL001770</name>
</gene>
<dbReference type="PATRIC" id="fig|1423750.3.peg.1815"/>
<dbReference type="Gene3D" id="3.20.20.80">
    <property type="entry name" value="Glycosidases"/>
    <property type="match status" value="1"/>
</dbReference>
<dbReference type="GO" id="GO:0005829">
    <property type="term" value="C:cytosol"/>
    <property type="evidence" value="ECO:0007669"/>
    <property type="project" value="TreeGrafter"/>
</dbReference>
<name>A0A0R1VR74_9LACO</name>
<dbReference type="PROSITE" id="PS00572">
    <property type="entry name" value="GLYCOSYL_HYDROL_F1_1"/>
    <property type="match status" value="1"/>
</dbReference>
<dbReference type="FunFam" id="3.20.20.80:FF:000004">
    <property type="entry name" value="Beta-glucosidase 6-phospho-beta-glucosidase"/>
    <property type="match status" value="1"/>
</dbReference>
<dbReference type="GO" id="GO:0016052">
    <property type="term" value="P:carbohydrate catabolic process"/>
    <property type="evidence" value="ECO:0007669"/>
    <property type="project" value="TreeGrafter"/>
</dbReference>
<dbReference type="GO" id="GO:0008422">
    <property type="term" value="F:beta-glucosidase activity"/>
    <property type="evidence" value="ECO:0007669"/>
    <property type="project" value="TreeGrafter"/>
</dbReference>
<evidence type="ECO:0000313" key="7">
    <source>
        <dbReference type="EMBL" id="KRM05299.1"/>
    </source>
</evidence>
<evidence type="ECO:0000256" key="3">
    <source>
        <dbReference type="ARBA" id="ARBA00023295"/>
    </source>
</evidence>
<dbReference type="InterPro" id="IPR018120">
    <property type="entry name" value="Glyco_hydro_1_AS"/>
</dbReference>
<dbReference type="SUPFAM" id="SSF51445">
    <property type="entry name" value="(Trans)glycosidases"/>
    <property type="match status" value="1"/>
</dbReference>
<dbReference type="AlphaFoldDB" id="A0A0R1VR74"/>
<dbReference type="PANTHER" id="PTHR10353:SF296">
    <property type="entry name" value="6-PHOSPHO-BETA-GLUCOSIDASE"/>
    <property type="match status" value="1"/>
</dbReference>
<dbReference type="STRING" id="1423750.FC89_GL001770"/>
<dbReference type="Pfam" id="PF00232">
    <property type="entry name" value="Glyco_hydro_1"/>
    <property type="match status" value="1"/>
</dbReference>
<dbReference type="InterPro" id="IPR001360">
    <property type="entry name" value="Glyco_hydro_1"/>
</dbReference>
<dbReference type="PROSITE" id="PS00653">
    <property type="entry name" value="GLYCOSYL_HYDROL_F1_2"/>
    <property type="match status" value="1"/>
</dbReference>
<sequence>MKGEKMKFPDNFLWGGATAANQCEGAYLTDGKGLSLVDILPAKAEKRNEALFNPEQALKTKYQYYPSHQSIDFYHHFREDIKLFAEMGFKVYRMSISWPRIFPNGDDESPNEQGLKFYDQVFAECRKYKIEPLVTINHFDAPLALFKKYNGWANRKLVDLYLKYCEVLFKRYKGQVKYWLTFNEINMILHIPFLGGGLDVRNSENPEQLKYQAAHHQLVASARATKLAHEIDSENQVGCMLAAGQTYPYTCNPKDVWAALTADREGYFFIDVQSRGYYPSYSRKIFKEKNIELQWAATDQQDLLENTVDFISFSYYSSRLTSADPSVMEKTAGNIFASLKNPYLKTSSWGWQTDGLGLRTTMNQIYDRYQKPLFVVENGLGEKDEVTPEKEIHDQYRIDYLAENLRELGNAIEDGVDCLGYTSWGCIDLVSAGSGEMSKRYGYIYVDRDDQGKGSLRRLKKDSFKWYQKVIATNGQFLLEEGV</sequence>
<protein>
    <submittedName>
        <fullName evidence="7">Glycosyl hydrolase 1</fullName>
    </submittedName>
</protein>
<evidence type="ECO:0000256" key="1">
    <source>
        <dbReference type="ARBA" id="ARBA00010838"/>
    </source>
</evidence>
<dbReference type="PRINTS" id="PR00131">
    <property type="entry name" value="GLHYDRLASE1"/>
</dbReference>
<reference evidence="7 8" key="1">
    <citation type="journal article" date="2015" name="Genome Announc.">
        <title>Expanding the biotechnology potential of lactobacilli through comparative genomics of 213 strains and associated genera.</title>
        <authorList>
            <person name="Sun Z."/>
            <person name="Harris H.M."/>
            <person name="McCann A."/>
            <person name="Guo C."/>
            <person name="Argimon S."/>
            <person name="Zhang W."/>
            <person name="Yang X."/>
            <person name="Jeffery I.B."/>
            <person name="Cooney J.C."/>
            <person name="Kagawa T.F."/>
            <person name="Liu W."/>
            <person name="Song Y."/>
            <person name="Salvetti E."/>
            <person name="Wrobel A."/>
            <person name="Rasinkangas P."/>
            <person name="Parkhill J."/>
            <person name="Rea M.C."/>
            <person name="O'Sullivan O."/>
            <person name="Ritari J."/>
            <person name="Douillard F.P."/>
            <person name="Paul Ross R."/>
            <person name="Yang R."/>
            <person name="Briner A.E."/>
            <person name="Felis G.E."/>
            <person name="de Vos W.M."/>
            <person name="Barrangou R."/>
            <person name="Klaenhammer T.R."/>
            <person name="Caufield P.W."/>
            <person name="Cui Y."/>
            <person name="Zhang H."/>
            <person name="O'Toole P.W."/>
        </authorList>
    </citation>
    <scope>NUCLEOTIDE SEQUENCE [LARGE SCALE GENOMIC DNA]</scope>
    <source>
        <strain evidence="7 8">DSM 18630</strain>
    </source>
</reference>
<organism evidence="7 8">
    <name type="scientific">Liquorilactobacillus ghanensis DSM 18630</name>
    <dbReference type="NCBI Taxonomy" id="1423750"/>
    <lineage>
        <taxon>Bacteria</taxon>
        <taxon>Bacillati</taxon>
        <taxon>Bacillota</taxon>
        <taxon>Bacilli</taxon>
        <taxon>Lactobacillales</taxon>
        <taxon>Lactobacillaceae</taxon>
        <taxon>Liquorilactobacillus</taxon>
    </lineage>
</organism>
<dbReference type="PANTHER" id="PTHR10353">
    <property type="entry name" value="GLYCOSYL HYDROLASE"/>
    <property type="match status" value="1"/>
</dbReference>
<dbReference type="EMBL" id="AZGB01000022">
    <property type="protein sequence ID" value="KRM05299.1"/>
    <property type="molecule type" value="Genomic_DNA"/>
</dbReference>
<dbReference type="InterPro" id="IPR033132">
    <property type="entry name" value="GH_1_N_CS"/>
</dbReference>
<evidence type="ECO:0000256" key="4">
    <source>
        <dbReference type="PROSITE-ProRule" id="PRU10055"/>
    </source>
</evidence>
<evidence type="ECO:0000256" key="2">
    <source>
        <dbReference type="ARBA" id="ARBA00022801"/>
    </source>
</evidence>
<accession>A0A0R1VR74</accession>
<comment type="similarity">
    <text evidence="1 5">Belongs to the glycosyl hydrolase 1 family.</text>
</comment>
<evidence type="ECO:0000313" key="8">
    <source>
        <dbReference type="Proteomes" id="UP000051451"/>
    </source>
</evidence>
<evidence type="ECO:0000256" key="5">
    <source>
        <dbReference type="RuleBase" id="RU003690"/>
    </source>
</evidence>